<proteinExistence type="predicted"/>
<comment type="caution">
    <text evidence="2">The sequence shown here is derived from an EMBL/GenBank/DDBJ whole genome shotgun (WGS) entry which is preliminary data.</text>
</comment>
<gene>
    <name evidence="2" type="ORF">CHRY9390_01060</name>
</gene>
<dbReference type="EMBL" id="CAJIMS010000001">
    <property type="protein sequence ID" value="CAD7803315.1"/>
    <property type="molecule type" value="Genomic_DNA"/>
</dbReference>
<feature type="transmembrane region" description="Helical" evidence="1">
    <location>
        <begin position="49"/>
        <end position="66"/>
    </location>
</feature>
<keyword evidence="1" id="KW-0472">Membrane</keyword>
<feature type="transmembrane region" description="Helical" evidence="1">
    <location>
        <begin position="170"/>
        <end position="190"/>
    </location>
</feature>
<feature type="transmembrane region" description="Helical" evidence="1">
    <location>
        <begin position="75"/>
        <end position="90"/>
    </location>
</feature>
<reference evidence="2" key="1">
    <citation type="submission" date="2020-12" db="EMBL/GenBank/DDBJ databases">
        <authorList>
            <person name="Rodrigo-Torres L."/>
            <person name="Arahal R. D."/>
            <person name="Lucena T."/>
        </authorList>
    </citation>
    <scope>NUCLEOTIDE SEQUENCE</scope>
    <source>
        <strain evidence="2">CECT 9390</strain>
    </source>
</reference>
<evidence type="ECO:0000256" key="1">
    <source>
        <dbReference type="SAM" id="Phobius"/>
    </source>
</evidence>
<keyword evidence="3" id="KW-1185">Reference proteome</keyword>
<feature type="transmembrane region" description="Helical" evidence="1">
    <location>
        <begin position="26"/>
        <end position="43"/>
    </location>
</feature>
<evidence type="ECO:0000313" key="2">
    <source>
        <dbReference type="EMBL" id="CAD7803315.1"/>
    </source>
</evidence>
<dbReference type="Proteomes" id="UP000662618">
    <property type="component" value="Unassembled WGS sequence"/>
</dbReference>
<keyword evidence="1" id="KW-1133">Transmembrane helix</keyword>
<feature type="transmembrane region" description="Helical" evidence="1">
    <location>
        <begin position="134"/>
        <end position="158"/>
    </location>
</feature>
<evidence type="ECO:0000313" key="3">
    <source>
        <dbReference type="Proteomes" id="UP000662618"/>
    </source>
</evidence>
<protein>
    <submittedName>
        <fullName evidence="2">Uncharacterized protein</fullName>
    </submittedName>
</protein>
<accession>A0A9N8MFV1</accession>
<feature type="transmembrane region" description="Helical" evidence="1">
    <location>
        <begin position="96"/>
        <end position="113"/>
    </location>
</feature>
<organism evidence="2 3">
    <name type="scientific">Chryseobacterium aquaeductus</name>
    <dbReference type="NCBI Taxonomy" id="2675056"/>
    <lineage>
        <taxon>Bacteria</taxon>
        <taxon>Pseudomonadati</taxon>
        <taxon>Bacteroidota</taxon>
        <taxon>Flavobacteriia</taxon>
        <taxon>Flavobacteriales</taxon>
        <taxon>Weeksellaceae</taxon>
        <taxon>Chryseobacterium group</taxon>
        <taxon>Chryseobacterium</taxon>
    </lineage>
</organism>
<sequence length="191" mass="23374">MHEFYLLVIFLCLVFTFKNKLARQRFLYLYFFVVFITELLIYVKYFDGGIYQYTKVFYILFFVYYFKESLSIKRLNGWILIFLIPTYFLLLNYFDYAFLLSILQSFLYVLLSLEWFRLQIKTPDDVAIYKKQKFWISVGILLWGTIYLMRYIPALFFANNAFDFFSSINLFYQAITTFVYILFLRGVFCFK</sequence>
<dbReference type="AlphaFoldDB" id="A0A9N8MFV1"/>
<keyword evidence="1" id="KW-0812">Transmembrane</keyword>
<name>A0A9N8MFV1_9FLAO</name>